<evidence type="ECO:0000259" key="9">
    <source>
        <dbReference type="Pfam" id="PF00413"/>
    </source>
</evidence>
<feature type="binding site" evidence="6">
    <location>
        <position position="661"/>
    </location>
    <ligand>
        <name>Zn(2+)</name>
        <dbReference type="ChEBI" id="CHEBI:29105"/>
        <label>2</label>
        <note>catalytic</note>
    </ligand>
</feature>
<dbReference type="GO" id="GO:0031012">
    <property type="term" value="C:extracellular matrix"/>
    <property type="evidence" value="ECO:0007669"/>
    <property type="project" value="InterPro"/>
</dbReference>
<protein>
    <submittedName>
        <fullName evidence="11">Putative domain, di-copper centre</fullName>
    </submittedName>
</protein>
<feature type="compositionally biased region" description="Polar residues" evidence="7">
    <location>
        <begin position="708"/>
        <end position="722"/>
    </location>
</feature>
<feature type="binding site" evidence="6">
    <location>
        <position position="632"/>
    </location>
    <ligand>
        <name>Ca(2+)</name>
        <dbReference type="ChEBI" id="CHEBI:29108"/>
        <label>3</label>
    </ligand>
</feature>
<dbReference type="InterPro" id="IPR002477">
    <property type="entry name" value="Peptidoglycan-bd-like"/>
</dbReference>
<feature type="binding site" evidence="6">
    <location>
        <position position="616"/>
    </location>
    <ligand>
        <name>Ca(2+)</name>
        <dbReference type="ChEBI" id="CHEBI:29108"/>
        <label>3</label>
    </ligand>
</feature>
<comment type="cofactor">
    <cofactor evidence="6">
        <name>Ca(2+)</name>
        <dbReference type="ChEBI" id="CHEBI:29108"/>
    </cofactor>
    <text evidence="6">Can bind about 5 Ca(2+) ions per subunit.</text>
</comment>
<dbReference type="InterPro" id="IPR036365">
    <property type="entry name" value="PGBD-like_sf"/>
</dbReference>
<feature type="compositionally biased region" description="Basic and acidic residues" evidence="7">
    <location>
        <begin position="772"/>
        <end position="783"/>
    </location>
</feature>
<evidence type="ECO:0000256" key="4">
    <source>
        <dbReference type="ARBA" id="ARBA00022833"/>
    </source>
</evidence>
<dbReference type="AlphaFoldDB" id="A0A0V0R8Y7"/>
<gene>
    <name evidence="11" type="ORF">PPERSA_12096</name>
</gene>
<dbReference type="InterPro" id="IPR024079">
    <property type="entry name" value="MetalloPept_cat_dom_sf"/>
</dbReference>
<dbReference type="InterPro" id="IPR021190">
    <property type="entry name" value="Pept_M10A"/>
</dbReference>
<evidence type="ECO:0000313" key="11">
    <source>
        <dbReference type="EMBL" id="KRX10972.1"/>
    </source>
</evidence>
<evidence type="ECO:0000256" key="5">
    <source>
        <dbReference type="ARBA" id="ARBA00023008"/>
    </source>
</evidence>
<dbReference type="OMA" id="AFHPVFW"/>
<dbReference type="InterPro" id="IPR050316">
    <property type="entry name" value="Tyrosinase/Hemocyanin"/>
</dbReference>
<feature type="binding site" evidence="6">
    <location>
        <position position="675"/>
    </location>
    <ligand>
        <name>Zn(2+)</name>
        <dbReference type="ChEBI" id="CHEBI:29105"/>
        <label>2</label>
        <note>catalytic</note>
    </ligand>
</feature>
<dbReference type="GO" id="GO:0006508">
    <property type="term" value="P:proteolysis"/>
    <property type="evidence" value="ECO:0007669"/>
    <property type="project" value="UniProtKB-KW"/>
</dbReference>
<feature type="binding site" evidence="6">
    <location>
        <position position="615"/>
    </location>
    <ligand>
        <name>Ca(2+)</name>
        <dbReference type="ChEBI" id="CHEBI:29108"/>
        <label>3</label>
    </ligand>
</feature>
<feature type="binding site" evidence="6">
    <location>
        <position position="667"/>
    </location>
    <ligand>
        <name>Zn(2+)</name>
        <dbReference type="ChEBI" id="CHEBI:29105"/>
        <label>2</label>
        <note>catalytic</note>
    </ligand>
</feature>
<dbReference type="Pfam" id="PF00264">
    <property type="entry name" value="Tyrosinase"/>
    <property type="match status" value="1"/>
</dbReference>
<evidence type="ECO:0000256" key="6">
    <source>
        <dbReference type="PIRSR" id="PIRSR621190-2"/>
    </source>
</evidence>
<keyword evidence="2 6" id="KW-0479">Metal-binding</keyword>
<dbReference type="PANTHER" id="PTHR11474">
    <property type="entry name" value="TYROSINASE FAMILY MEMBER"/>
    <property type="match status" value="1"/>
</dbReference>
<keyword evidence="6" id="KW-0106">Calcium</keyword>
<name>A0A0V0R8Y7_PSEPJ</name>
<dbReference type="PRINTS" id="PR00138">
    <property type="entry name" value="MATRIXIN"/>
</dbReference>
<keyword evidence="1" id="KW-0645">Protease</keyword>
<dbReference type="GO" id="GO:0008270">
    <property type="term" value="F:zinc ion binding"/>
    <property type="evidence" value="ECO:0007669"/>
    <property type="project" value="InterPro"/>
</dbReference>
<dbReference type="InterPro" id="IPR001818">
    <property type="entry name" value="Pept_M10_metallopeptidase"/>
</dbReference>
<feature type="compositionally biased region" description="Polar residues" evidence="7">
    <location>
        <begin position="745"/>
        <end position="755"/>
    </location>
</feature>
<dbReference type="SUPFAM" id="SSF48056">
    <property type="entry name" value="Di-copper centre-containing domain"/>
    <property type="match status" value="1"/>
</dbReference>
<dbReference type="Gene3D" id="1.10.101.10">
    <property type="entry name" value="PGBD-like superfamily/PGBD"/>
    <property type="match status" value="1"/>
</dbReference>
<evidence type="ECO:0000256" key="7">
    <source>
        <dbReference type="SAM" id="MobiDB-lite"/>
    </source>
</evidence>
<comment type="cofactor">
    <cofactor evidence="6">
        <name>Zn(2+)</name>
        <dbReference type="ChEBI" id="CHEBI:29105"/>
    </cofactor>
    <text evidence="6">Binds 2 Zn(2+) ions per subunit.</text>
</comment>
<dbReference type="InterPro" id="IPR036366">
    <property type="entry name" value="PGBDSf"/>
</dbReference>
<dbReference type="GO" id="GO:0016491">
    <property type="term" value="F:oxidoreductase activity"/>
    <property type="evidence" value="ECO:0007669"/>
    <property type="project" value="InterPro"/>
</dbReference>
<dbReference type="Gene3D" id="3.40.390.10">
    <property type="entry name" value="Collagenase (Catalytic Domain)"/>
    <property type="match status" value="1"/>
</dbReference>
<dbReference type="Pfam" id="PF00413">
    <property type="entry name" value="Peptidase_M10"/>
    <property type="match status" value="1"/>
</dbReference>
<dbReference type="SUPFAM" id="SSF47090">
    <property type="entry name" value="PGBD-like"/>
    <property type="match status" value="1"/>
</dbReference>
<keyword evidence="5" id="KW-0186">Copper</keyword>
<feature type="compositionally biased region" description="Low complexity" evidence="7">
    <location>
        <begin position="729"/>
        <end position="744"/>
    </location>
</feature>
<proteinExistence type="predicted"/>
<sequence length="883" mass="102823">MGCGITKDQKIERQNNLLTSKGMPVSNKKIMDFVVRKEINDISHEELIRFFDAVRTMMHNKEGKPGSSDFFRIAGYSGWPSYHAQMGSETFAIWHRMLLVEFEQALQKADKTNGNDGKISLPYWDWSHNTFPKKIYDLYREFPKSFFPENDPNSEEFSQVLFTKRRSPQEISDYIKASRAPELAEQALSLSEHWKFSSTKWRGVGASVEAANNAIHMACGFPMSSMKFAAFDILYWLHHCNVDRYFTKYLHMDFDAYQEFYNSQKIISEQKDLKNLATLPLEPFRHPQSNKHAMPRDCFEDTKTMGYLYDVLPPKPQVQNSHENPYYALFEGIEVKNLNGKSFILHVFAIDNQQEDFELPNTFEKIINCPNYAGFTSVITGLNYFKKIGNQSEALTKIEPINATVDINLVIKRQKLVSDKIALKVVCEDEYGQFFNIEDIPAITLPKVIGPFFENNDRDITKTNARENYNIQKYLEIMGYYHGTKDGVLGEQSIHAIKEFQKSMGIQGDGLLGARTKQFFIRPRHDYVRDHDAKTSKFAQIIDKFEFKEVKFFIGVQPGYIIREELADEIEQAIRLWDNHDNSIFTKVTQVFKEKHACVKIYFDDLTQNNLLHYDGIEGNLVRVEGHTLTFDLSRRWLLKHMAREVNGFRFQEVFLHGFGHILGIEHTLLPGNIMFPYYEEGVKRLGSQDLHSFNMIYTKNYSGQNINNSINKGPNQNSSIGPQKDNFNDINNQINMDNNVNNQGFYDNNTQNKSKITKESNFNNDNIKNYNIEKQDEMKKENIFQSNKDQYTDKKESDLVKNSSQKEEKFDNNNNMKKQENYDDNSMKKQSVHDEGYWKKKLESSGENVNTNKFDVEPQQIRTDNYNSQNNQINTGFQNQNY</sequence>
<keyword evidence="3" id="KW-0378">Hydrolase</keyword>
<accession>A0A0V0R8Y7</accession>
<keyword evidence="4 6" id="KW-0862">Zinc</keyword>
<dbReference type="EMBL" id="LDAU01000013">
    <property type="protein sequence ID" value="KRX10972.1"/>
    <property type="molecule type" value="Genomic_DNA"/>
</dbReference>
<organism evidence="11 12">
    <name type="scientific">Pseudocohnilembus persalinus</name>
    <name type="common">Ciliate</name>
    <dbReference type="NCBI Taxonomy" id="266149"/>
    <lineage>
        <taxon>Eukaryota</taxon>
        <taxon>Sar</taxon>
        <taxon>Alveolata</taxon>
        <taxon>Ciliophora</taxon>
        <taxon>Intramacronucleata</taxon>
        <taxon>Oligohymenophorea</taxon>
        <taxon>Scuticociliatia</taxon>
        <taxon>Philasterida</taxon>
        <taxon>Pseudocohnilembidae</taxon>
        <taxon>Pseudocohnilembus</taxon>
    </lineage>
</organism>
<evidence type="ECO:0000256" key="3">
    <source>
        <dbReference type="ARBA" id="ARBA00022801"/>
    </source>
</evidence>
<dbReference type="OrthoDB" id="534509at2759"/>
<dbReference type="InterPro" id="IPR002227">
    <property type="entry name" value="Tyrosinase_Cu-bd"/>
</dbReference>
<dbReference type="InParanoid" id="A0A0V0R8Y7"/>
<feature type="binding site" evidence="6">
    <location>
        <position position="657"/>
    </location>
    <ligand>
        <name>Zn(2+)</name>
        <dbReference type="ChEBI" id="CHEBI:29105"/>
        <label>2</label>
        <note>catalytic</note>
    </ligand>
</feature>
<evidence type="ECO:0000259" key="10">
    <source>
        <dbReference type="Pfam" id="PF01471"/>
    </source>
</evidence>
<feature type="domain" description="Tyrosinase copper-binding" evidence="8">
    <location>
        <begin position="70"/>
        <end position="249"/>
    </location>
</feature>
<feature type="region of interest" description="Disordered" evidence="7">
    <location>
        <begin position="864"/>
        <end position="883"/>
    </location>
</feature>
<keyword evidence="12" id="KW-1185">Reference proteome</keyword>
<dbReference type="Gene3D" id="1.10.1280.10">
    <property type="entry name" value="Di-copper center containing domain from catechol oxidase"/>
    <property type="match status" value="1"/>
</dbReference>
<feature type="compositionally biased region" description="Low complexity" evidence="7">
    <location>
        <begin position="762"/>
        <end position="771"/>
    </location>
</feature>
<evidence type="ECO:0000313" key="12">
    <source>
        <dbReference type="Proteomes" id="UP000054937"/>
    </source>
</evidence>
<dbReference type="PANTHER" id="PTHR11474:SF126">
    <property type="entry name" value="TYROSINASE-LIKE PROTEIN TYR-1-RELATED"/>
    <property type="match status" value="1"/>
</dbReference>
<evidence type="ECO:0000256" key="1">
    <source>
        <dbReference type="ARBA" id="ARBA00022670"/>
    </source>
</evidence>
<feature type="compositionally biased region" description="Basic and acidic residues" evidence="7">
    <location>
        <begin position="791"/>
        <end position="835"/>
    </location>
</feature>
<dbReference type="SUPFAM" id="SSF55486">
    <property type="entry name" value="Metalloproteases ('zincins'), catalytic domain"/>
    <property type="match status" value="1"/>
</dbReference>
<reference evidence="11 12" key="1">
    <citation type="journal article" date="2015" name="Sci. Rep.">
        <title>Genome of the facultative scuticociliatosis pathogen Pseudocohnilembus persalinus provides insight into its virulence through horizontal gene transfer.</title>
        <authorList>
            <person name="Xiong J."/>
            <person name="Wang G."/>
            <person name="Cheng J."/>
            <person name="Tian M."/>
            <person name="Pan X."/>
            <person name="Warren A."/>
            <person name="Jiang C."/>
            <person name="Yuan D."/>
            <person name="Miao W."/>
        </authorList>
    </citation>
    <scope>NUCLEOTIDE SEQUENCE [LARGE SCALE GENOMIC DNA]</scope>
    <source>
        <strain evidence="11">36N120E</strain>
    </source>
</reference>
<feature type="domain" description="Peptidase M10 metallopeptidase" evidence="9">
    <location>
        <begin position="548"/>
        <end position="698"/>
    </location>
</feature>
<dbReference type="Pfam" id="PF01471">
    <property type="entry name" value="PG_binding_1"/>
    <property type="match status" value="1"/>
</dbReference>
<comment type="caution">
    <text evidence="11">The sequence shown here is derived from an EMBL/GenBank/DDBJ whole genome shotgun (WGS) entry which is preliminary data.</text>
</comment>
<evidence type="ECO:0000259" key="8">
    <source>
        <dbReference type="Pfam" id="PF00264"/>
    </source>
</evidence>
<feature type="domain" description="Peptidoglycan binding-like" evidence="10">
    <location>
        <begin position="470"/>
        <end position="518"/>
    </location>
</feature>
<dbReference type="InterPro" id="IPR008922">
    <property type="entry name" value="Di-copper_centre_dom_sf"/>
</dbReference>
<dbReference type="GO" id="GO:0004222">
    <property type="term" value="F:metalloendopeptidase activity"/>
    <property type="evidence" value="ECO:0007669"/>
    <property type="project" value="InterPro"/>
</dbReference>
<feature type="region of interest" description="Disordered" evidence="7">
    <location>
        <begin position="708"/>
        <end position="835"/>
    </location>
</feature>
<evidence type="ECO:0000256" key="2">
    <source>
        <dbReference type="ARBA" id="ARBA00022723"/>
    </source>
</evidence>
<dbReference type="Proteomes" id="UP000054937">
    <property type="component" value="Unassembled WGS sequence"/>
</dbReference>